<dbReference type="InterPro" id="IPR011051">
    <property type="entry name" value="RmlC_Cupin_sf"/>
</dbReference>
<keyword evidence="2" id="KW-1185">Reference proteome</keyword>
<dbReference type="EMBL" id="CP123584">
    <property type="protein sequence ID" value="WZK87609.1"/>
    <property type="molecule type" value="Genomic_DNA"/>
</dbReference>
<dbReference type="SUPFAM" id="SSF51182">
    <property type="entry name" value="RmlC-like cupins"/>
    <property type="match status" value="1"/>
</dbReference>
<sequence length="183" mass="20729">MPQAKLEDLVHQIREAAGSPERSLALRELLTDSQSRKQDLADAIADLEEDEVMMFEDETCSIWTCRYAPDIVFAPHEHCMSVHIAVYRGTEVEVLYKREPGQLRHGGNTLVQAGDVVRLGPEAIHAITADGDEQSCAIHVYEGPLTRIKRSLFDWTSGEQVEFSMENFHAMARRKVDMDEFRA</sequence>
<proteinExistence type="predicted"/>
<evidence type="ECO:0000313" key="2">
    <source>
        <dbReference type="Proteomes" id="UP001623232"/>
    </source>
</evidence>
<name>A0ABZ2XQL4_9RHOB</name>
<reference evidence="1 2" key="1">
    <citation type="submission" date="2023-04" db="EMBL/GenBank/DDBJ databases">
        <title>Complete genome sequence of Alisedimentitalea scapharcae.</title>
        <authorList>
            <person name="Rong J.-C."/>
            <person name="Yi M.-L."/>
            <person name="Zhao Q."/>
        </authorList>
    </citation>
    <scope>NUCLEOTIDE SEQUENCE [LARGE SCALE GENOMIC DNA]</scope>
    <source>
        <strain evidence="1 2">KCTC 42119</strain>
    </source>
</reference>
<dbReference type="Gene3D" id="2.60.120.10">
    <property type="entry name" value="Jelly Rolls"/>
    <property type="match status" value="1"/>
</dbReference>
<gene>
    <name evidence="1" type="ORF">QEZ52_13440</name>
</gene>
<organism evidence="1 2">
    <name type="scientific">Aliisedimentitalea scapharcae</name>
    <dbReference type="NCBI Taxonomy" id="1524259"/>
    <lineage>
        <taxon>Bacteria</taxon>
        <taxon>Pseudomonadati</taxon>
        <taxon>Pseudomonadota</taxon>
        <taxon>Alphaproteobacteria</taxon>
        <taxon>Rhodobacterales</taxon>
        <taxon>Roseobacteraceae</taxon>
        <taxon>Aliisedimentitalea</taxon>
    </lineage>
</organism>
<dbReference type="Proteomes" id="UP001623232">
    <property type="component" value="Chromosome"/>
</dbReference>
<dbReference type="RefSeq" id="WP_406644881.1">
    <property type="nucleotide sequence ID" value="NZ_CP123584.1"/>
</dbReference>
<protein>
    <submittedName>
        <fullName evidence="1">Uncharacterized protein</fullName>
    </submittedName>
</protein>
<accession>A0ABZ2XQL4</accession>
<evidence type="ECO:0000313" key="1">
    <source>
        <dbReference type="EMBL" id="WZK87609.1"/>
    </source>
</evidence>
<dbReference type="InterPro" id="IPR014710">
    <property type="entry name" value="RmlC-like_jellyroll"/>
</dbReference>